<sequence length="169" mass="18201">MLFLFIHIVQSGETLNTIALNYRRSIQSLLEANPAITNPNSIYVGQNIIIPGLPDPNTIPYRIIVSKNSRTLTLLRNGIVQKTFPVAIGKMLTSTPSGNFVIVNRQPNPGGPFGVLWLTLSKAGYGIHGTNNPSSIGKAVSKGCIRMYNSDVLELASTVPNGTAVTIQQ</sequence>
<keyword evidence="8 9" id="KW-0961">Cell wall biogenesis/degradation</keyword>
<dbReference type="GO" id="GO:0071555">
    <property type="term" value="P:cell wall organization"/>
    <property type="evidence" value="ECO:0007669"/>
    <property type="project" value="UniProtKB-UniRule"/>
</dbReference>
<evidence type="ECO:0000256" key="2">
    <source>
        <dbReference type="ARBA" id="ARBA00005992"/>
    </source>
</evidence>
<keyword evidence="7 9" id="KW-0573">Peptidoglycan synthesis</keyword>
<dbReference type="InterPro" id="IPR036779">
    <property type="entry name" value="LysM_dom_sf"/>
</dbReference>
<evidence type="ECO:0000313" key="12">
    <source>
        <dbReference type="EMBL" id="KAB2335232.1"/>
    </source>
</evidence>
<dbReference type="GO" id="GO:0071972">
    <property type="term" value="F:peptidoglycan L,D-transpeptidase activity"/>
    <property type="evidence" value="ECO:0007669"/>
    <property type="project" value="TreeGrafter"/>
</dbReference>
<accession>A0A7V7RPK4</accession>
<feature type="active site" description="Nucleophile" evidence="9">
    <location>
        <position position="144"/>
    </location>
</feature>
<evidence type="ECO:0000256" key="4">
    <source>
        <dbReference type="ARBA" id="ARBA00022679"/>
    </source>
</evidence>
<keyword evidence="6 9" id="KW-0133">Cell shape</keyword>
<dbReference type="Gene3D" id="2.40.440.10">
    <property type="entry name" value="L,D-transpeptidase catalytic domain-like"/>
    <property type="match status" value="1"/>
</dbReference>
<dbReference type="Pfam" id="PF03734">
    <property type="entry name" value="YkuD"/>
    <property type="match status" value="1"/>
</dbReference>
<dbReference type="Gene3D" id="3.10.350.10">
    <property type="entry name" value="LysM domain"/>
    <property type="match status" value="1"/>
</dbReference>
<organism evidence="12 13">
    <name type="scientific">Bacillus mesophilum</name>
    <dbReference type="NCBI Taxonomy" id="1071718"/>
    <lineage>
        <taxon>Bacteria</taxon>
        <taxon>Bacillati</taxon>
        <taxon>Bacillota</taxon>
        <taxon>Bacilli</taxon>
        <taxon>Bacillales</taxon>
        <taxon>Bacillaceae</taxon>
        <taxon>Bacillus</taxon>
    </lineage>
</organism>
<keyword evidence="3" id="KW-0328">Glycosyltransferase</keyword>
<reference evidence="12 13" key="1">
    <citation type="journal article" date="2014" name="Arch. Microbiol.">
        <title>Bacillus mesophilum sp. nov., strain IITR-54T, a novel 4-chlorobiphenyl dechlorinating bacterium.</title>
        <authorList>
            <person name="Manickam N."/>
            <person name="Singh N.K."/>
            <person name="Bajaj A."/>
            <person name="Kumar R.M."/>
            <person name="Kaur G."/>
            <person name="Kaur N."/>
            <person name="Bala M."/>
            <person name="Kumar A."/>
            <person name="Mayilraj S."/>
        </authorList>
    </citation>
    <scope>NUCLEOTIDE SEQUENCE [LARGE SCALE GENOMIC DNA]</scope>
    <source>
        <strain evidence="12 13">IITR-54</strain>
    </source>
</reference>
<evidence type="ECO:0000259" key="10">
    <source>
        <dbReference type="PROSITE" id="PS51782"/>
    </source>
</evidence>
<evidence type="ECO:0000256" key="1">
    <source>
        <dbReference type="ARBA" id="ARBA00004752"/>
    </source>
</evidence>
<feature type="domain" description="L,D-TPase catalytic" evidence="11">
    <location>
        <begin position="61"/>
        <end position="168"/>
    </location>
</feature>
<comment type="similarity">
    <text evidence="2">Belongs to the YkuD family.</text>
</comment>
<dbReference type="PROSITE" id="PS52029">
    <property type="entry name" value="LD_TPASE"/>
    <property type="match status" value="1"/>
</dbReference>
<comment type="caution">
    <text evidence="12">The sequence shown here is derived from an EMBL/GenBank/DDBJ whole genome shotgun (WGS) entry which is preliminary data.</text>
</comment>
<evidence type="ECO:0000259" key="11">
    <source>
        <dbReference type="PROSITE" id="PS52029"/>
    </source>
</evidence>
<evidence type="ECO:0000256" key="5">
    <source>
        <dbReference type="ARBA" id="ARBA00022801"/>
    </source>
</evidence>
<proteinExistence type="inferred from homology"/>
<dbReference type="InterPro" id="IPR038063">
    <property type="entry name" value="Transpep_catalytic_dom"/>
</dbReference>
<evidence type="ECO:0000256" key="7">
    <source>
        <dbReference type="ARBA" id="ARBA00022984"/>
    </source>
</evidence>
<dbReference type="EMBL" id="WBOT01000001">
    <property type="protein sequence ID" value="KAB2335232.1"/>
    <property type="molecule type" value="Genomic_DNA"/>
</dbReference>
<dbReference type="InterPro" id="IPR018392">
    <property type="entry name" value="LysM"/>
</dbReference>
<feature type="domain" description="LysM" evidence="10">
    <location>
        <begin position="5"/>
        <end position="50"/>
    </location>
</feature>
<evidence type="ECO:0000256" key="9">
    <source>
        <dbReference type="PROSITE-ProRule" id="PRU01373"/>
    </source>
</evidence>
<dbReference type="SMART" id="SM00257">
    <property type="entry name" value="LysM"/>
    <property type="match status" value="1"/>
</dbReference>
<dbReference type="SUPFAM" id="SSF141523">
    <property type="entry name" value="L,D-transpeptidase catalytic domain-like"/>
    <property type="match status" value="1"/>
</dbReference>
<dbReference type="InterPro" id="IPR005490">
    <property type="entry name" value="LD_TPept_cat_dom"/>
</dbReference>
<name>A0A7V7RPK4_9BACI</name>
<evidence type="ECO:0000313" key="13">
    <source>
        <dbReference type="Proteomes" id="UP000441354"/>
    </source>
</evidence>
<dbReference type="GO" id="GO:0016757">
    <property type="term" value="F:glycosyltransferase activity"/>
    <property type="evidence" value="ECO:0007669"/>
    <property type="project" value="UniProtKB-KW"/>
</dbReference>
<dbReference type="CDD" id="cd00118">
    <property type="entry name" value="LysM"/>
    <property type="match status" value="1"/>
</dbReference>
<dbReference type="Pfam" id="PF01476">
    <property type="entry name" value="LysM"/>
    <property type="match status" value="1"/>
</dbReference>
<dbReference type="GO" id="GO:0018104">
    <property type="term" value="P:peptidoglycan-protein cross-linking"/>
    <property type="evidence" value="ECO:0007669"/>
    <property type="project" value="TreeGrafter"/>
</dbReference>
<gene>
    <name evidence="12" type="ORF">F7732_01295</name>
</gene>
<comment type="pathway">
    <text evidence="1 9">Cell wall biogenesis; peptidoglycan biosynthesis.</text>
</comment>
<keyword evidence="13" id="KW-1185">Reference proteome</keyword>
<protein>
    <submittedName>
        <fullName evidence="12">L,D-transpeptidase family protein</fullName>
    </submittedName>
</protein>
<keyword evidence="5" id="KW-0378">Hydrolase</keyword>
<dbReference type="CDD" id="cd16913">
    <property type="entry name" value="YkuD_like"/>
    <property type="match status" value="1"/>
</dbReference>
<evidence type="ECO:0000256" key="3">
    <source>
        <dbReference type="ARBA" id="ARBA00022676"/>
    </source>
</evidence>
<evidence type="ECO:0000256" key="8">
    <source>
        <dbReference type="ARBA" id="ARBA00023316"/>
    </source>
</evidence>
<dbReference type="OrthoDB" id="9787225at2"/>
<dbReference type="UniPathway" id="UPA00219"/>
<feature type="active site" description="Proton donor/acceptor" evidence="9">
    <location>
        <position position="128"/>
    </location>
</feature>
<dbReference type="PANTHER" id="PTHR30582:SF24">
    <property type="entry name" value="L,D-TRANSPEPTIDASE ERFK_SRFK-RELATED"/>
    <property type="match status" value="1"/>
</dbReference>
<dbReference type="SUPFAM" id="SSF54106">
    <property type="entry name" value="LysM domain"/>
    <property type="match status" value="1"/>
</dbReference>
<dbReference type="PANTHER" id="PTHR30582">
    <property type="entry name" value="L,D-TRANSPEPTIDASE"/>
    <property type="match status" value="1"/>
</dbReference>
<dbReference type="AlphaFoldDB" id="A0A7V7RPK4"/>
<dbReference type="Proteomes" id="UP000441354">
    <property type="component" value="Unassembled WGS sequence"/>
</dbReference>
<dbReference type="GO" id="GO:0005576">
    <property type="term" value="C:extracellular region"/>
    <property type="evidence" value="ECO:0007669"/>
    <property type="project" value="TreeGrafter"/>
</dbReference>
<dbReference type="PROSITE" id="PS51782">
    <property type="entry name" value="LYSM"/>
    <property type="match status" value="1"/>
</dbReference>
<evidence type="ECO:0000256" key="6">
    <source>
        <dbReference type="ARBA" id="ARBA00022960"/>
    </source>
</evidence>
<keyword evidence="4" id="KW-0808">Transferase</keyword>
<dbReference type="InterPro" id="IPR050979">
    <property type="entry name" value="LD-transpeptidase"/>
</dbReference>
<dbReference type="GO" id="GO:0008360">
    <property type="term" value="P:regulation of cell shape"/>
    <property type="evidence" value="ECO:0007669"/>
    <property type="project" value="UniProtKB-UniRule"/>
</dbReference>